<reference evidence="4 5" key="1">
    <citation type="submission" date="2017-02" db="EMBL/GenBank/DDBJ databases">
        <title>The new phylogeny of genus Mycobacterium.</title>
        <authorList>
            <person name="Tortoli E."/>
            <person name="Trovato A."/>
            <person name="Cirillo D.M."/>
        </authorList>
    </citation>
    <scope>NUCLEOTIDE SEQUENCE [LARGE SCALE GENOMIC DNA]</scope>
    <source>
        <strain evidence="4 5">IP1130001</strain>
    </source>
</reference>
<evidence type="ECO:0000256" key="1">
    <source>
        <dbReference type="ARBA" id="ARBA00023125"/>
    </source>
</evidence>
<name>A0ABX3SZJ4_MYCMA</name>
<dbReference type="EMBL" id="MVHV01000001">
    <property type="protein sequence ID" value="ORA85537.1"/>
    <property type="molecule type" value="Genomic_DNA"/>
</dbReference>
<evidence type="ECO:0000256" key="2">
    <source>
        <dbReference type="PROSITE-ProRule" id="PRU00335"/>
    </source>
</evidence>
<evidence type="ECO:0000259" key="3">
    <source>
        <dbReference type="PROSITE" id="PS50977"/>
    </source>
</evidence>
<dbReference type="Gene3D" id="1.10.357.10">
    <property type="entry name" value="Tetracycline Repressor, domain 2"/>
    <property type="match status" value="1"/>
</dbReference>
<dbReference type="PANTHER" id="PTHR30055">
    <property type="entry name" value="HTH-TYPE TRANSCRIPTIONAL REGULATOR RUTR"/>
    <property type="match status" value="1"/>
</dbReference>
<dbReference type="InterPro" id="IPR050109">
    <property type="entry name" value="HTH-type_TetR-like_transc_reg"/>
</dbReference>
<keyword evidence="1 2" id="KW-0238">DNA-binding</keyword>
<protein>
    <recommendedName>
        <fullName evidence="3">HTH tetR-type domain-containing protein</fullName>
    </recommendedName>
</protein>
<dbReference type="SUPFAM" id="SSF46689">
    <property type="entry name" value="Homeodomain-like"/>
    <property type="match status" value="1"/>
</dbReference>
<organism evidence="4 5">
    <name type="scientific">Mycobacterium malmoense</name>
    <dbReference type="NCBI Taxonomy" id="1780"/>
    <lineage>
        <taxon>Bacteria</taxon>
        <taxon>Bacillati</taxon>
        <taxon>Actinomycetota</taxon>
        <taxon>Actinomycetes</taxon>
        <taxon>Mycobacteriales</taxon>
        <taxon>Mycobacteriaceae</taxon>
        <taxon>Mycobacterium</taxon>
    </lineage>
</organism>
<proteinExistence type="predicted"/>
<feature type="DNA-binding region" description="H-T-H motif" evidence="2">
    <location>
        <begin position="25"/>
        <end position="44"/>
    </location>
</feature>
<dbReference type="PRINTS" id="PR00455">
    <property type="entry name" value="HTHTETR"/>
</dbReference>
<feature type="domain" description="HTH tetR-type" evidence="3">
    <location>
        <begin position="2"/>
        <end position="62"/>
    </location>
</feature>
<accession>A0ABX3SZJ4</accession>
<dbReference type="Pfam" id="PF00440">
    <property type="entry name" value="TetR_N"/>
    <property type="match status" value="1"/>
</dbReference>
<evidence type="ECO:0000313" key="5">
    <source>
        <dbReference type="Proteomes" id="UP000243140"/>
    </source>
</evidence>
<gene>
    <name evidence="4" type="ORF">BST29_01465</name>
</gene>
<keyword evidence="5" id="KW-1185">Reference proteome</keyword>
<dbReference type="InterPro" id="IPR009057">
    <property type="entry name" value="Homeodomain-like_sf"/>
</dbReference>
<evidence type="ECO:0000313" key="4">
    <source>
        <dbReference type="EMBL" id="ORA85537.1"/>
    </source>
</evidence>
<dbReference type="PANTHER" id="PTHR30055:SF226">
    <property type="entry name" value="HTH-TYPE TRANSCRIPTIONAL REGULATOR PKSA"/>
    <property type="match status" value="1"/>
</dbReference>
<comment type="caution">
    <text evidence="4">The sequence shown here is derived from an EMBL/GenBank/DDBJ whole genome shotgun (WGS) entry which is preliminary data.</text>
</comment>
<dbReference type="Proteomes" id="UP000243140">
    <property type="component" value="Unassembled WGS sequence"/>
</dbReference>
<dbReference type="PROSITE" id="PS50977">
    <property type="entry name" value="HTH_TETR_2"/>
    <property type="match status" value="1"/>
</dbReference>
<sequence>MREKQERILVSATTLFAKHGFAGVTVQEIADTADVAAGTLFRYASSKAELLLMVYNEQFRRAIDLGIDAARQCDEPVSAVYAMVTPIIEAAEDHPGNAMAYQRELLFGDPSERYRAEGLALVGYLQDSIAERLVQTRHSASIETDAVLLWAARAARSVFAVLHLLLARPSTAADWGTDTNNELRQQIAQIVVGFFASLPSVGHPAVEQSHN</sequence>
<dbReference type="InterPro" id="IPR001647">
    <property type="entry name" value="HTH_TetR"/>
</dbReference>